<dbReference type="CDD" id="cd02980">
    <property type="entry name" value="TRX_Fd_family"/>
    <property type="match status" value="1"/>
</dbReference>
<geneLocation type="plasmid" evidence="4 5">
    <name>pBRLA33</name>
</geneLocation>
<keyword evidence="1" id="KW-0479">Metal-binding</keyword>
<sequence length="118" mass="13379">MATWDLSKTKHHILLCNGGSCMRKGGEEVTVAIRQEIARQRADEQIHTTRTRCNGRCEDACVLIVYPDGVWYQNVQPEDAKEIVEHLVQGQHYQAKISHRYSGDGFVRNETVALGVKK</sequence>
<organism evidence="4 5">
    <name type="scientific">Brevibacillus laterosporus LMG 15441</name>
    <dbReference type="NCBI Taxonomy" id="1042163"/>
    <lineage>
        <taxon>Bacteria</taxon>
        <taxon>Bacillati</taxon>
        <taxon>Bacillota</taxon>
        <taxon>Bacilli</taxon>
        <taxon>Bacillales</taxon>
        <taxon>Paenibacillaceae</taxon>
        <taxon>Brevibacillus</taxon>
    </lineage>
</organism>
<keyword evidence="2" id="KW-0408">Iron</keyword>
<dbReference type="PANTHER" id="PTHR43578">
    <property type="entry name" value="NADH-QUINONE OXIDOREDUCTASE SUBUNIT F"/>
    <property type="match status" value="1"/>
</dbReference>
<evidence type="ECO:0000256" key="3">
    <source>
        <dbReference type="ARBA" id="ARBA00023014"/>
    </source>
</evidence>
<evidence type="ECO:0000313" key="5">
    <source>
        <dbReference type="Proteomes" id="UP000005850"/>
    </source>
</evidence>
<keyword evidence="5" id="KW-1185">Reference proteome</keyword>
<dbReference type="GO" id="GO:0051536">
    <property type="term" value="F:iron-sulfur cluster binding"/>
    <property type="evidence" value="ECO:0007669"/>
    <property type="project" value="UniProtKB-KW"/>
</dbReference>
<dbReference type="InterPro" id="IPR036249">
    <property type="entry name" value="Thioredoxin-like_sf"/>
</dbReference>
<keyword evidence="3" id="KW-0411">Iron-sulfur</keyword>
<dbReference type="AlphaFoldDB" id="A0A075RCQ2"/>
<accession>A0A075RCQ2</accession>
<dbReference type="GO" id="GO:0046872">
    <property type="term" value="F:metal ion binding"/>
    <property type="evidence" value="ECO:0007669"/>
    <property type="project" value="UniProtKB-KW"/>
</dbReference>
<dbReference type="Pfam" id="PF01257">
    <property type="entry name" value="2Fe-2S_thioredx"/>
    <property type="match status" value="1"/>
</dbReference>
<reference evidence="4 5" key="1">
    <citation type="journal article" date="2011" name="J. Bacteriol.">
        <title>Genome sequence of Brevibacillus laterosporus LMG 15441, a pathogen of invertebrates.</title>
        <authorList>
            <person name="Djukic M."/>
            <person name="Poehlein A."/>
            <person name="Thurmer A."/>
            <person name="Daniel R."/>
        </authorList>
    </citation>
    <scope>NUCLEOTIDE SEQUENCE [LARGE SCALE GENOMIC DNA]</scope>
    <source>
        <strain evidence="4 5">LMG 15441</strain>
        <plasmid evidence="4 5">pBRLA33</plasmid>
    </source>
</reference>
<evidence type="ECO:0000256" key="2">
    <source>
        <dbReference type="ARBA" id="ARBA00023004"/>
    </source>
</evidence>
<dbReference type="EMBL" id="CP007807">
    <property type="protein sequence ID" value="AIG28958.1"/>
    <property type="molecule type" value="Genomic_DNA"/>
</dbReference>
<dbReference type="SUPFAM" id="SSF52833">
    <property type="entry name" value="Thioredoxin-like"/>
    <property type="match status" value="1"/>
</dbReference>
<dbReference type="KEGG" id="blr:BRLA_33p000310"/>
<gene>
    <name evidence="4" type="ORF">BRLA_33p000310</name>
</gene>
<protein>
    <submittedName>
        <fullName evidence="4">Putative 2Fe-2S ferredoxin</fullName>
    </submittedName>
</protein>
<keyword evidence="4" id="KW-0614">Plasmid</keyword>
<dbReference type="Proteomes" id="UP000005850">
    <property type="component" value="Plasmid pBRLA33"/>
</dbReference>
<dbReference type="PANTHER" id="PTHR43578:SF3">
    <property type="entry name" value="NADH-QUINONE OXIDOREDUCTASE SUBUNIT F"/>
    <property type="match status" value="1"/>
</dbReference>
<name>A0A075RCQ2_BRELA</name>
<evidence type="ECO:0000313" key="4">
    <source>
        <dbReference type="EMBL" id="AIG28958.1"/>
    </source>
</evidence>
<dbReference type="Gene3D" id="3.40.30.10">
    <property type="entry name" value="Glutaredoxin"/>
    <property type="match status" value="1"/>
</dbReference>
<dbReference type="HOGENOM" id="CLU_126515_3_0_9"/>
<proteinExistence type="predicted"/>
<evidence type="ECO:0000256" key="1">
    <source>
        <dbReference type="ARBA" id="ARBA00022723"/>
    </source>
</evidence>
<dbReference type="RefSeq" id="WP_003338834.1">
    <property type="nucleotide sequence ID" value="NZ_CP007807.1"/>
</dbReference>